<sequence length="1264" mass="144506">MLEIDGKDISELSDSDLRVLIGLLCEAELRTYGLPTAGVTWGGHQNAKDGGIDVRVDLLSPLHADSFIPRFKTGFQVKKPDMPRSEILKEMRPKGKLRQVIRDLIDSKGAYIIVSSQGSTADSALKDRKEAMLEALSDYPNYTDIKVDFYDRERIASWVRSHPALVLWVREKLGKPIQGWKTYENWANCPFGIEEEYMLDEHVRLYREPNSYSEGLAICDGINEIRNILHRPASSVRLVGLSGVGKTRLLQALFDERLGENPLNKSIVFYTDISDGPNPDPINFAERLVALKSRFILGVDNCPPDLHRRLRLICSKPNSLVSLITVEYDVKDDQPEETEVFRLEPASTELIEKVILKRFSHITEIDARSIANFSGGNARISIALGNTVKRGDNLSQLKDSDLFIRLFQQRNEPSKSLLRAAEACSLVYSFNVQLSENEELELLSDLVGMNVQEMYRNVSELMRRDLVQKRSVWRAVLPHAIANKLAQRALENIPIEKICSVFENGGSERLLKSFSRRLSYLHESEEALEISKRWLIEDGLLGDVSNLNELGVTLLRNIAPLNPELTLSAIERVIKSNRVNTFFTRGNDFYNEYTSLLRSLAYDKHLFIRSTNLLSKFALSEKPNENVNSIRNLLKSLFYIYLSGTHASADQRLSIIKKLVESNIEDEVDLGISLLNAALETTHFSSSYSFEFGARPRDYGYKPTNRIEIHTWYKLFIDYSLRVVISESPFDFKVKELIASKFRGLWVNAGMYDELEKVSKIISSKGSWREGWLAVRTTMRFDGKEMEPEIYERLNDLKLLLGPNSLIERAKFYSLSGRSIYDLVDAVSDIDNDGYTTVEQKIQLLGREVGSKDEILSELLPEILGNDGPGLFSLGQGIADGSNDHEETWIDFYDKLSYIDDSKRNYQVLRGFLNRLAEIDLALTEKILDQSVTDPILASIFPFLQISVKINSLGVTRLRKSLEYGEAPIWQYQNIAYGRVHETISDEDLADLLGLISLKENGLEVAIEILNMRLHGISKGSKVSKCISDVGQKLLLDYQFSKENNRKGHFDYELSRIIEACFNGIYGEANFRKLCEKLAEAYKKFKIYPSDYQSVLASLSKMQPEVFLNEFLGKEQKVDGWLIEALSREGKALSNINEEIIKKWCEVNPQTRYPVIASAIRPFQQVDKDNILEWTPLALWIMDNYYDPVVILNTFRTSFYPRTWWGSLAEKLQSCLYLITALKKHSNLVIAEWATEEEEKFKETIRLERENELKVERQKNERFE</sequence>
<name>A0A285CVV4_9BACI</name>
<dbReference type="AlphaFoldDB" id="A0A285CVV4"/>
<accession>A0A285CVV4</accession>
<protein>
    <submittedName>
        <fullName evidence="1">Uncharacterized protein</fullName>
    </submittedName>
</protein>
<dbReference type="EMBL" id="OAOP01000005">
    <property type="protein sequence ID" value="SNX71166.1"/>
    <property type="molecule type" value="Genomic_DNA"/>
</dbReference>
<proteinExistence type="predicted"/>
<evidence type="ECO:0000313" key="1">
    <source>
        <dbReference type="EMBL" id="SNX71166.1"/>
    </source>
</evidence>
<gene>
    <name evidence="1" type="ORF">SAMN05877753_1059</name>
</gene>
<keyword evidence="2" id="KW-1185">Reference proteome</keyword>
<organism evidence="1 2">
    <name type="scientific">Bacillus oleivorans</name>
    <dbReference type="NCBI Taxonomy" id="1448271"/>
    <lineage>
        <taxon>Bacteria</taxon>
        <taxon>Bacillati</taxon>
        <taxon>Bacillota</taxon>
        <taxon>Bacilli</taxon>
        <taxon>Bacillales</taxon>
        <taxon>Bacillaceae</taxon>
        <taxon>Bacillus</taxon>
    </lineage>
</organism>
<evidence type="ECO:0000313" key="2">
    <source>
        <dbReference type="Proteomes" id="UP000219546"/>
    </source>
</evidence>
<dbReference type="Proteomes" id="UP000219546">
    <property type="component" value="Unassembled WGS sequence"/>
</dbReference>
<dbReference type="SUPFAM" id="SSF52540">
    <property type="entry name" value="P-loop containing nucleoside triphosphate hydrolases"/>
    <property type="match status" value="1"/>
</dbReference>
<dbReference type="InterPro" id="IPR027417">
    <property type="entry name" value="P-loop_NTPase"/>
</dbReference>
<dbReference type="RefSeq" id="WP_097158854.1">
    <property type="nucleotide sequence ID" value="NZ_JBEPMQ010000004.1"/>
</dbReference>
<reference evidence="1 2" key="1">
    <citation type="submission" date="2017-08" db="EMBL/GenBank/DDBJ databases">
        <authorList>
            <person name="de Groot N.N."/>
        </authorList>
    </citation>
    <scope>NUCLEOTIDE SEQUENCE [LARGE SCALE GENOMIC DNA]</scope>
    <source>
        <strain evidence="1 2">JC228</strain>
    </source>
</reference>
<dbReference type="OrthoDB" id="8910972at2"/>